<sequence>MPGENHKNLPEENPPNSESRIDEYGQIVQEEEKLEKKDENPIFRLLNLREIVLIQSIHPNYVKQPADALYWRPGRLEQNKKIFEEMKTIANHSGINALTHPATGENIVFKDLFNLLEKSIAYSEDINRQLITEPSEQAEGNTDQKAALRKKLLEK</sequence>
<feature type="region of interest" description="Disordered" evidence="1">
    <location>
        <begin position="1"/>
        <end position="25"/>
    </location>
</feature>
<protein>
    <submittedName>
        <fullName evidence="2">Uncharacterized protein</fullName>
    </submittedName>
</protein>
<evidence type="ECO:0000256" key="1">
    <source>
        <dbReference type="SAM" id="MobiDB-lite"/>
    </source>
</evidence>
<dbReference type="Proteomes" id="UP000178820">
    <property type="component" value="Unassembled WGS sequence"/>
</dbReference>
<proteinExistence type="predicted"/>
<accession>A0A1G2I467</accession>
<dbReference type="AlphaFoldDB" id="A0A1G2I467"/>
<organism evidence="2 3">
    <name type="scientific">Candidatus Staskawiczbacteria bacterium RIFCSPHIGHO2_02_FULL_42_22</name>
    <dbReference type="NCBI Taxonomy" id="1802207"/>
    <lineage>
        <taxon>Bacteria</taxon>
        <taxon>Candidatus Staskawicziibacteriota</taxon>
    </lineage>
</organism>
<reference evidence="2 3" key="1">
    <citation type="journal article" date="2016" name="Nat. Commun.">
        <title>Thousands of microbial genomes shed light on interconnected biogeochemical processes in an aquifer system.</title>
        <authorList>
            <person name="Anantharaman K."/>
            <person name="Brown C.T."/>
            <person name="Hug L.A."/>
            <person name="Sharon I."/>
            <person name="Castelle C.J."/>
            <person name="Probst A.J."/>
            <person name="Thomas B.C."/>
            <person name="Singh A."/>
            <person name="Wilkins M.J."/>
            <person name="Karaoz U."/>
            <person name="Brodie E.L."/>
            <person name="Williams K.H."/>
            <person name="Hubbard S.S."/>
            <person name="Banfield J.F."/>
        </authorList>
    </citation>
    <scope>NUCLEOTIDE SEQUENCE [LARGE SCALE GENOMIC DNA]</scope>
</reference>
<feature type="compositionally biased region" description="Basic and acidic residues" evidence="1">
    <location>
        <begin position="1"/>
        <end position="10"/>
    </location>
</feature>
<comment type="caution">
    <text evidence="2">The sequence shown here is derived from an EMBL/GenBank/DDBJ whole genome shotgun (WGS) entry which is preliminary data.</text>
</comment>
<evidence type="ECO:0000313" key="2">
    <source>
        <dbReference type="EMBL" id="OGZ69469.1"/>
    </source>
</evidence>
<dbReference type="EMBL" id="MHOT01000010">
    <property type="protein sequence ID" value="OGZ69469.1"/>
    <property type="molecule type" value="Genomic_DNA"/>
</dbReference>
<name>A0A1G2I467_9BACT</name>
<dbReference type="STRING" id="1802207.A3D44_03540"/>
<evidence type="ECO:0000313" key="3">
    <source>
        <dbReference type="Proteomes" id="UP000178820"/>
    </source>
</evidence>
<gene>
    <name evidence="2" type="ORF">A3D44_03540</name>
</gene>